<evidence type="ECO:0000313" key="4">
    <source>
        <dbReference type="Proteomes" id="UP000292547"/>
    </source>
</evidence>
<dbReference type="InterPro" id="IPR055338">
    <property type="entry name" value="YqfX-like"/>
</dbReference>
<evidence type="ECO:0000259" key="2">
    <source>
        <dbReference type="Pfam" id="PF13828"/>
    </source>
</evidence>
<dbReference type="EMBL" id="CP032229">
    <property type="protein sequence ID" value="QBJ93289.1"/>
    <property type="molecule type" value="Genomic_DNA"/>
</dbReference>
<dbReference type="PANTHER" id="PTHR40040">
    <property type="entry name" value="SMALL HYDROPHOBIC PROTEIN-RELATED"/>
    <property type="match status" value="1"/>
</dbReference>
<proteinExistence type="predicted"/>
<evidence type="ECO:0000313" key="3">
    <source>
        <dbReference type="EMBL" id="QBJ93289.1"/>
    </source>
</evidence>
<keyword evidence="4" id="KW-1185">Reference proteome</keyword>
<sequence>MASYGGQPATRSGSRTNGLAIAGLVCGIVGFFFLNVVLGPLAIIFGMVANRQSGAKGGHGMAKAAVVLGIVDLVIFAILMIVAANNGGFHWYVGS</sequence>
<dbReference type="RefSeq" id="WP_031181446.1">
    <property type="nucleotide sequence ID" value="NZ_CP032229.1"/>
</dbReference>
<dbReference type="Pfam" id="PF13828">
    <property type="entry name" value="DUF4190"/>
    <property type="match status" value="1"/>
</dbReference>
<dbReference type="GeneID" id="300102247"/>
<dbReference type="AlphaFoldDB" id="A0A4P6U089"/>
<organism evidence="3 4">
    <name type="scientific">Streptomyces seoulensis</name>
    <dbReference type="NCBI Taxonomy" id="73044"/>
    <lineage>
        <taxon>Bacteria</taxon>
        <taxon>Bacillati</taxon>
        <taxon>Actinomycetota</taxon>
        <taxon>Actinomycetes</taxon>
        <taxon>Kitasatosporales</taxon>
        <taxon>Streptomycetaceae</taxon>
        <taxon>Streptomyces</taxon>
    </lineage>
</organism>
<feature type="transmembrane region" description="Helical" evidence="1">
    <location>
        <begin position="61"/>
        <end position="84"/>
    </location>
</feature>
<reference evidence="3 4" key="1">
    <citation type="submission" date="2018-08" db="EMBL/GenBank/DDBJ databases">
        <title>The complete genome sequence of Streptomyces seoulensis, a pioneer strain for nickel superoxide dismutase discovery.</title>
        <authorList>
            <person name="Shin J."/>
            <person name="Lee J.-S."/>
            <person name="Lee E.-J."/>
            <person name="Youn H.-D."/>
        </authorList>
    </citation>
    <scope>NUCLEOTIDE SEQUENCE [LARGE SCALE GENOMIC DNA]</scope>
    <source>
        <strain evidence="3 4">KCTC 9819</strain>
    </source>
</reference>
<feature type="domain" description="DUF4190" evidence="2">
    <location>
        <begin position="19"/>
        <end position="79"/>
    </location>
</feature>
<keyword evidence="1" id="KW-0812">Transmembrane</keyword>
<name>A0A4P6U089_STRSO</name>
<feature type="transmembrane region" description="Helical" evidence="1">
    <location>
        <begin position="20"/>
        <end position="49"/>
    </location>
</feature>
<dbReference type="PANTHER" id="PTHR40040:SF1">
    <property type="entry name" value="MEMBRANE PROTEIN"/>
    <property type="match status" value="1"/>
</dbReference>
<evidence type="ECO:0000256" key="1">
    <source>
        <dbReference type="SAM" id="Phobius"/>
    </source>
</evidence>
<dbReference type="Proteomes" id="UP000292547">
    <property type="component" value="Chromosome"/>
</dbReference>
<dbReference type="KEGG" id="sseo:D0Z67_25390"/>
<dbReference type="InterPro" id="IPR025241">
    <property type="entry name" value="DUF4190"/>
</dbReference>
<gene>
    <name evidence="3" type="ORF">D0Z67_25390</name>
</gene>
<keyword evidence="1" id="KW-0472">Membrane</keyword>
<accession>A0A4P6U089</accession>
<dbReference type="STRING" id="73044.GCA_000725795_03232"/>
<protein>
    <submittedName>
        <fullName evidence="3">DUF4190 domain-containing protein</fullName>
    </submittedName>
</protein>
<keyword evidence="1" id="KW-1133">Transmembrane helix</keyword>
<dbReference type="OrthoDB" id="4321042at2"/>